<evidence type="ECO:0000313" key="3">
    <source>
        <dbReference type="Proteomes" id="UP000324222"/>
    </source>
</evidence>
<dbReference type="Proteomes" id="UP000324222">
    <property type="component" value="Unassembled WGS sequence"/>
</dbReference>
<comment type="caution">
    <text evidence="2">The sequence shown here is derived from an EMBL/GenBank/DDBJ whole genome shotgun (WGS) entry which is preliminary data.</text>
</comment>
<keyword evidence="1" id="KW-0812">Transmembrane</keyword>
<gene>
    <name evidence="2" type="ORF">E2C01_059473</name>
</gene>
<sequence>MPNPITRRRSRFSTVSGVRGGCCWPVLPRVLYCIALILMLISAAPSCGPGEAGEISERWPGQLTSLTPFLTPPHRLTHHPQQPAHFARFVRRRRSCLAGASLITITKDLQIIGQSR</sequence>
<proteinExistence type="predicted"/>
<evidence type="ECO:0000256" key="1">
    <source>
        <dbReference type="SAM" id="Phobius"/>
    </source>
</evidence>
<accession>A0A5B7GZ94</accession>
<name>A0A5B7GZ94_PORTR</name>
<reference evidence="2 3" key="1">
    <citation type="submission" date="2019-05" db="EMBL/GenBank/DDBJ databases">
        <title>Another draft genome of Portunus trituberculatus and its Hox gene families provides insights of decapod evolution.</title>
        <authorList>
            <person name="Jeong J.-H."/>
            <person name="Song I."/>
            <person name="Kim S."/>
            <person name="Choi T."/>
            <person name="Kim D."/>
            <person name="Ryu S."/>
            <person name="Kim W."/>
        </authorList>
    </citation>
    <scope>NUCLEOTIDE SEQUENCE [LARGE SCALE GENOMIC DNA]</scope>
    <source>
        <tissue evidence="2">Muscle</tissue>
    </source>
</reference>
<keyword evidence="3" id="KW-1185">Reference proteome</keyword>
<keyword evidence="1" id="KW-0472">Membrane</keyword>
<organism evidence="2 3">
    <name type="scientific">Portunus trituberculatus</name>
    <name type="common">Swimming crab</name>
    <name type="synonym">Neptunus trituberculatus</name>
    <dbReference type="NCBI Taxonomy" id="210409"/>
    <lineage>
        <taxon>Eukaryota</taxon>
        <taxon>Metazoa</taxon>
        <taxon>Ecdysozoa</taxon>
        <taxon>Arthropoda</taxon>
        <taxon>Crustacea</taxon>
        <taxon>Multicrustacea</taxon>
        <taxon>Malacostraca</taxon>
        <taxon>Eumalacostraca</taxon>
        <taxon>Eucarida</taxon>
        <taxon>Decapoda</taxon>
        <taxon>Pleocyemata</taxon>
        <taxon>Brachyura</taxon>
        <taxon>Eubrachyura</taxon>
        <taxon>Portunoidea</taxon>
        <taxon>Portunidae</taxon>
        <taxon>Portuninae</taxon>
        <taxon>Portunus</taxon>
    </lineage>
</organism>
<feature type="transmembrane region" description="Helical" evidence="1">
    <location>
        <begin position="21"/>
        <end position="41"/>
    </location>
</feature>
<dbReference type="EMBL" id="VSRR010023235">
    <property type="protein sequence ID" value="MPC65340.1"/>
    <property type="molecule type" value="Genomic_DNA"/>
</dbReference>
<dbReference type="AlphaFoldDB" id="A0A5B7GZ94"/>
<evidence type="ECO:0000313" key="2">
    <source>
        <dbReference type="EMBL" id="MPC65340.1"/>
    </source>
</evidence>
<keyword evidence="1" id="KW-1133">Transmembrane helix</keyword>
<protein>
    <submittedName>
        <fullName evidence="2">Uncharacterized protein</fullName>
    </submittedName>
</protein>